<gene>
    <name evidence="7" type="ORF">ICI42_00830</name>
</gene>
<feature type="transmembrane region" description="Helical" evidence="6">
    <location>
        <begin position="152"/>
        <end position="174"/>
    </location>
</feature>
<protein>
    <submittedName>
        <fullName evidence="7">YihY/virulence factor BrkB family protein</fullName>
    </submittedName>
</protein>
<dbReference type="InterPro" id="IPR017039">
    <property type="entry name" value="Virul_fac_BrkB"/>
</dbReference>
<dbReference type="RefSeq" id="WP_188162651.1">
    <property type="nucleotide sequence ID" value="NZ_JACVVX010000001.1"/>
</dbReference>
<feature type="transmembrane region" description="Helical" evidence="6">
    <location>
        <begin position="110"/>
        <end position="131"/>
    </location>
</feature>
<reference evidence="7" key="1">
    <citation type="submission" date="2020-09" db="EMBL/GenBank/DDBJ databases">
        <title>Genome seq and assembly of Tianweitania sp.</title>
        <authorList>
            <person name="Chhetri G."/>
        </authorList>
    </citation>
    <scope>NUCLEOTIDE SEQUENCE</scope>
    <source>
        <strain evidence="7">Rool2</strain>
    </source>
</reference>
<dbReference type="NCBIfam" id="TIGR00765">
    <property type="entry name" value="yihY_not_rbn"/>
    <property type="match status" value="1"/>
</dbReference>
<evidence type="ECO:0000313" key="7">
    <source>
        <dbReference type="EMBL" id="MBD0413199.1"/>
    </source>
</evidence>
<name>A0A8J6TX66_9HYPH</name>
<dbReference type="Pfam" id="PF03631">
    <property type="entry name" value="Virul_fac_BrkB"/>
    <property type="match status" value="1"/>
</dbReference>
<dbReference type="PANTHER" id="PTHR30213">
    <property type="entry name" value="INNER MEMBRANE PROTEIN YHJD"/>
    <property type="match status" value="1"/>
</dbReference>
<feature type="transmembrane region" description="Helical" evidence="6">
    <location>
        <begin position="225"/>
        <end position="247"/>
    </location>
</feature>
<comment type="subcellular location">
    <subcellularLocation>
        <location evidence="1">Cell membrane</location>
        <topology evidence="1">Multi-pass membrane protein</topology>
    </subcellularLocation>
</comment>
<dbReference type="GO" id="GO:0005886">
    <property type="term" value="C:plasma membrane"/>
    <property type="evidence" value="ECO:0007669"/>
    <property type="project" value="UniProtKB-SubCell"/>
</dbReference>
<evidence type="ECO:0000256" key="6">
    <source>
        <dbReference type="SAM" id="Phobius"/>
    </source>
</evidence>
<feature type="transmembrane region" description="Helical" evidence="6">
    <location>
        <begin position="259"/>
        <end position="281"/>
    </location>
</feature>
<organism evidence="7 8">
    <name type="scientific">Oryzicola mucosus</name>
    <dbReference type="NCBI Taxonomy" id="2767425"/>
    <lineage>
        <taxon>Bacteria</taxon>
        <taxon>Pseudomonadati</taxon>
        <taxon>Pseudomonadota</taxon>
        <taxon>Alphaproteobacteria</taxon>
        <taxon>Hyphomicrobiales</taxon>
        <taxon>Phyllobacteriaceae</taxon>
        <taxon>Oryzicola</taxon>
    </lineage>
</organism>
<feature type="transmembrane region" description="Helical" evidence="6">
    <location>
        <begin position="39"/>
        <end position="68"/>
    </location>
</feature>
<keyword evidence="4 6" id="KW-1133">Transmembrane helix</keyword>
<dbReference type="PIRSF" id="PIRSF035875">
    <property type="entry name" value="RNase_BN"/>
    <property type="match status" value="1"/>
</dbReference>
<keyword evidence="3 6" id="KW-0812">Transmembrane</keyword>
<keyword evidence="2" id="KW-1003">Cell membrane</keyword>
<comment type="caution">
    <text evidence="7">The sequence shown here is derived from an EMBL/GenBank/DDBJ whole genome shotgun (WGS) entry which is preliminary data.</text>
</comment>
<feature type="transmembrane region" description="Helical" evidence="6">
    <location>
        <begin position="194"/>
        <end position="213"/>
    </location>
</feature>
<evidence type="ECO:0000256" key="1">
    <source>
        <dbReference type="ARBA" id="ARBA00004651"/>
    </source>
</evidence>
<accession>A0A8J6TX66</accession>
<sequence>MTNDEKHRGREASSPAEIPALGWLDVGWRVMRKLFFDQVSLIAAGVTYYLLLAIFPALAALVSLYGFISDPIAIGRQLNLLSDLFPPGGIDLLANQLTALVNQRTSSLSIGFFGGLAIALWSAHNGLASLFDAMNVAYGEKETRGFFQRTAMVMAFTLSALFLVALVVFALGVLPAMLHYLSLDSFTEVVIAVLRWPLIILVVSFAMAVLYRYGPSREYAKLRWLTWGAFFATSMWLLASLGFSYYITNFSNYSLTYGTLGTLIGLMVWMWMSVIIVIMGAQINAELEHQTRVDSTTGAPQPMGERGAYVADTLGKAME</sequence>
<evidence type="ECO:0000256" key="2">
    <source>
        <dbReference type="ARBA" id="ARBA00022475"/>
    </source>
</evidence>
<dbReference type="Proteomes" id="UP000643405">
    <property type="component" value="Unassembled WGS sequence"/>
</dbReference>
<keyword evidence="5 6" id="KW-0472">Membrane</keyword>
<proteinExistence type="predicted"/>
<dbReference type="EMBL" id="JACVVX010000001">
    <property type="protein sequence ID" value="MBD0413199.1"/>
    <property type="molecule type" value="Genomic_DNA"/>
</dbReference>
<evidence type="ECO:0000313" key="8">
    <source>
        <dbReference type="Proteomes" id="UP000643405"/>
    </source>
</evidence>
<keyword evidence="8" id="KW-1185">Reference proteome</keyword>
<evidence type="ECO:0000256" key="5">
    <source>
        <dbReference type="ARBA" id="ARBA00023136"/>
    </source>
</evidence>
<evidence type="ECO:0000256" key="4">
    <source>
        <dbReference type="ARBA" id="ARBA00022989"/>
    </source>
</evidence>
<dbReference type="PANTHER" id="PTHR30213:SF0">
    <property type="entry name" value="UPF0761 MEMBRANE PROTEIN YIHY"/>
    <property type="match status" value="1"/>
</dbReference>
<dbReference type="AlphaFoldDB" id="A0A8J6TX66"/>
<evidence type="ECO:0000256" key="3">
    <source>
        <dbReference type="ARBA" id="ARBA00022692"/>
    </source>
</evidence>